<reference evidence="1 2" key="1">
    <citation type="submission" date="2016-08" db="EMBL/GenBank/DDBJ databases">
        <title>Genome sequencing of Paenibacillus sp. TI45-13ar, isolated from Korean traditional nuruk.</title>
        <authorList>
            <person name="Kim S.-J."/>
        </authorList>
    </citation>
    <scope>NUCLEOTIDE SEQUENCE [LARGE SCALE GENOMIC DNA]</scope>
    <source>
        <strain evidence="1 2">TI45-13ar</strain>
    </source>
</reference>
<protein>
    <recommendedName>
        <fullName evidence="3">Protein NO VEIN C-terminal domain-containing protein</fullName>
    </recommendedName>
</protein>
<organism evidence="1 2">
    <name type="scientific">Paenibacillus nuruki</name>
    <dbReference type="NCBI Taxonomy" id="1886670"/>
    <lineage>
        <taxon>Bacteria</taxon>
        <taxon>Bacillati</taxon>
        <taxon>Bacillota</taxon>
        <taxon>Bacilli</taxon>
        <taxon>Bacillales</taxon>
        <taxon>Paenibacillaceae</taxon>
        <taxon>Paenibacillus</taxon>
    </lineage>
</organism>
<dbReference type="AlphaFoldDB" id="A0A1E3L5D0"/>
<gene>
    <name evidence="1" type="ORF">PTI45_02578</name>
</gene>
<dbReference type="Proteomes" id="UP000094578">
    <property type="component" value="Unassembled WGS sequence"/>
</dbReference>
<dbReference type="EMBL" id="MDER01000043">
    <property type="protein sequence ID" value="ODP28160.1"/>
    <property type="molecule type" value="Genomic_DNA"/>
</dbReference>
<comment type="caution">
    <text evidence="1">The sequence shown here is derived from an EMBL/GenBank/DDBJ whole genome shotgun (WGS) entry which is preliminary data.</text>
</comment>
<dbReference type="RefSeq" id="WP_069327982.1">
    <property type="nucleotide sequence ID" value="NZ_MDER01000043.1"/>
</dbReference>
<name>A0A1E3L5D0_9BACL</name>
<evidence type="ECO:0000313" key="2">
    <source>
        <dbReference type="Proteomes" id="UP000094578"/>
    </source>
</evidence>
<evidence type="ECO:0000313" key="1">
    <source>
        <dbReference type="EMBL" id="ODP28160.1"/>
    </source>
</evidence>
<accession>A0A1E3L5D0</accession>
<proteinExistence type="predicted"/>
<evidence type="ECO:0008006" key="3">
    <source>
        <dbReference type="Google" id="ProtNLM"/>
    </source>
</evidence>
<sequence>MTLQSFFNTSKMSVYHEKMIEHVFIAELAQALGRRHKKVDCLASRSGDLFGYDFVLLCDGVSKYVQMKTRVGKTDSWKVNKQLVNQYPQEFELIVVDISYDSTGNKLNNLKYKIIERSKKISPELISSGEKIKENKLDIQIYDIDSLSSILFP</sequence>
<keyword evidence="2" id="KW-1185">Reference proteome</keyword>